<comment type="caution">
    <text evidence="2">The sequence shown here is derived from an EMBL/GenBank/DDBJ whole genome shotgun (WGS) entry which is preliminary data.</text>
</comment>
<accession>A0AAV9WDD0</accession>
<keyword evidence="3" id="KW-1185">Reference proteome</keyword>
<dbReference type="EMBL" id="JAVHJL010000004">
    <property type="protein sequence ID" value="KAK6505850.1"/>
    <property type="molecule type" value="Genomic_DNA"/>
</dbReference>
<dbReference type="AlphaFoldDB" id="A0AAV9WDD0"/>
<organism evidence="2 3">
    <name type="scientific">Arthrobotrys musiformis</name>
    <dbReference type="NCBI Taxonomy" id="47236"/>
    <lineage>
        <taxon>Eukaryota</taxon>
        <taxon>Fungi</taxon>
        <taxon>Dikarya</taxon>
        <taxon>Ascomycota</taxon>
        <taxon>Pezizomycotina</taxon>
        <taxon>Orbiliomycetes</taxon>
        <taxon>Orbiliales</taxon>
        <taxon>Orbiliaceae</taxon>
        <taxon>Arthrobotrys</taxon>
    </lineage>
</organism>
<evidence type="ECO:0000256" key="1">
    <source>
        <dbReference type="SAM" id="MobiDB-lite"/>
    </source>
</evidence>
<evidence type="ECO:0000313" key="3">
    <source>
        <dbReference type="Proteomes" id="UP001370758"/>
    </source>
</evidence>
<evidence type="ECO:0000313" key="2">
    <source>
        <dbReference type="EMBL" id="KAK6505850.1"/>
    </source>
</evidence>
<feature type="compositionally biased region" description="Gly residues" evidence="1">
    <location>
        <begin position="314"/>
        <end position="330"/>
    </location>
</feature>
<sequence>MYFADLSETKSRAATSLFVLVLLGILFQLDIATSLPPEFPALDVPKNHTGPESLQKQVTTGKNISLATEDHSTAQSQTRARPPATNFWYQRALAIECSLPRTLLASILDQPAQAHNYDGGDLARIIWDGLRDPNTPYSYKLERIGEYQANCRDCRCDDNNPGVHPRVWVPGQPIPSGDTPFCLTQSVANVCQFLLAKGLREGIDRARKELHRLHPAVLRDPRNKNWVPLSADARADLLQQMQRKGDWRTLDLLTRLERAGRPEPEPEPATGYDAGWKQGEPFPLFGPQDGPDLFAEPPLDPGPGDDFYWRQYPGGWGGPGPGSGSGGPGLIGKRDTLSDPPTQ</sequence>
<protein>
    <submittedName>
        <fullName evidence="2">Uncharacterized protein</fullName>
    </submittedName>
</protein>
<feature type="region of interest" description="Disordered" evidence="1">
    <location>
        <begin position="257"/>
        <end position="343"/>
    </location>
</feature>
<name>A0AAV9WDD0_9PEZI</name>
<reference evidence="2 3" key="1">
    <citation type="submission" date="2023-08" db="EMBL/GenBank/DDBJ databases">
        <authorList>
            <person name="Palmer J.M."/>
        </authorList>
    </citation>
    <scope>NUCLEOTIDE SEQUENCE [LARGE SCALE GENOMIC DNA]</scope>
    <source>
        <strain evidence="2 3">TWF481</strain>
    </source>
</reference>
<gene>
    <name evidence="2" type="ORF">TWF481_007740</name>
</gene>
<dbReference type="Proteomes" id="UP001370758">
    <property type="component" value="Unassembled WGS sequence"/>
</dbReference>
<proteinExistence type="predicted"/>